<feature type="transmembrane region" description="Helical" evidence="1">
    <location>
        <begin position="6"/>
        <end position="26"/>
    </location>
</feature>
<protein>
    <submittedName>
        <fullName evidence="2">Uncharacterized protein</fullName>
    </submittedName>
</protein>
<evidence type="ECO:0000313" key="3">
    <source>
        <dbReference type="Proteomes" id="UP000886595"/>
    </source>
</evidence>
<dbReference type="AlphaFoldDB" id="A0A8X8AVX9"/>
<keyword evidence="1" id="KW-0812">Transmembrane</keyword>
<keyword evidence="1" id="KW-0472">Membrane</keyword>
<accession>A0A8X8AVX9</accession>
<keyword evidence="1" id="KW-1133">Transmembrane helix</keyword>
<keyword evidence="3" id="KW-1185">Reference proteome</keyword>
<organism evidence="2 3">
    <name type="scientific">Brassica carinata</name>
    <name type="common">Ethiopian mustard</name>
    <name type="synonym">Abyssinian cabbage</name>
    <dbReference type="NCBI Taxonomy" id="52824"/>
    <lineage>
        <taxon>Eukaryota</taxon>
        <taxon>Viridiplantae</taxon>
        <taxon>Streptophyta</taxon>
        <taxon>Embryophyta</taxon>
        <taxon>Tracheophyta</taxon>
        <taxon>Spermatophyta</taxon>
        <taxon>Magnoliopsida</taxon>
        <taxon>eudicotyledons</taxon>
        <taxon>Gunneridae</taxon>
        <taxon>Pentapetalae</taxon>
        <taxon>rosids</taxon>
        <taxon>malvids</taxon>
        <taxon>Brassicales</taxon>
        <taxon>Brassicaceae</taxon>
        <taxon>Brassiceae</taxon>
        <taxon>Brassica</taxon>
    </lineage>
</organism>
<gene>
    <name evidence="2" type="ORF">Bca52824_017142</name>
</gene>
<proteinExistence type="predicted"/>
<name>A0A8X8AVX9_BRACI</name>
<reference evidence="2 3" key="1">
    <citation type="submission" date="2020-02" db="EMBL/GenBank/DDBJ databases">
        <authorList>
            <person name="Ma Q."/>
            <person name="Huang Y."/>
            <person name="Song X."/>
            <person name="Pei D."/>
        </authorList>
    </citation>
    <scope>NUCLEOTIDE SEQUENCE [LARGE SCALE GENOMIC DNA]</scope>
    <source>
        <strain evidence="2">Sxm20200214</strain>
        <tissue evidence="2">Leaf</tissue>
    </source>
</reference>
<evidence type="ECO:0000256" key="1">
    <source>
        <dbReference type="SAM" id="Phobius"/>
    </source>
</evidence>
<dbReference type="EMBL" id="JAAMPC010000004">
    <property type="protein sequence ID" value="KAG2314020.1"/>
    <property type="molecule type" value="Genomic_DNA"/>
</dbReference>
<sequence>MVMSLFWYHAYGVDAIWTSITLIFLVPIARADHGCGGPDGNGDVVADHGCCAGGNVGSDHVAFDGNVCLG</sequence>
<evidence type="ECO:0000313" key="2">
    <source>
        <dbReference type="EMBL" id="KAG2314020.1"/>
    </source>
</evidence>
<dbReference type="Proteomes" id="UP000886595">
    <property type="component" value="Unassembled WGS sequence"/>
</dbReference>
<comment type="caution">
    <text evidence="2">The sequence shown here is derived from an EMBL/GenBank/DDBJ whole genome shotgun (WGS) entry which is preliminary data.</text>
</comment>